<dbReference type="Proteomes" id="UP000279236">
    <property type="component" value="Unassembled WGS sequence"/>
</dbReference>
<reference evidence="2 3" key="1">
    <citation type="submission" date="2018-11" db="EMBL/GenBank/DDBJ databases">
        <title>Genome sequence of Apiotrichum porosum DSM 27194.</title>
        <authorList>
            <person name="Aliyu H."/>
            <person name="Gorte O."/>
            <person name="Ochsenreither K."/>
        </authorList>
    </citation>
    <scope>NUCLEOTIDE SEQUENCE [LARGE SCALE GENOMIC DNA]</scope>
    <source>
        <strain evidence="2 3">DSM 27194</strain>
    </source>
</reference>
<feature type="region of interest" description="Disordered" evidence="1">
    <location>
        <begin position="514"/>
        <end position="618"/>
    </location>
</feature>
<feature type="compositionally biased region" description="Low complexity" evidence="1">
    <location>
        <begin position="552"/>
        <end position="564"/>
    </location>
</feature>
<feature type="compositionally biased region" description="Low complexity" evidence="1">
    <location>
        <begin position="514"/>
        <end position="524"/>
    </location>
</feature>
<feature type="compositionally biased region" description="Low complexity" evidence="1">
    <location>
        <begin position="795"/>
        <end position="807"/>
    </location>
</feature>
<dbReference type="EMBL" id="RSCE01000001">
    <property type="protein sequence ID" value="RSH87604.1"/>
    <property type="molecule type" value="Genomic_DNA"/>
</dbReference>
<gene>
    <name evidence="2" type="ORF">EHS24_000116</name>
</gene>
<accession>A0A427Y9C5</accession>
<evidence type="ECO:0000256" key="1">
    <source>
        <dbReference type="SAM" id="MobiDB-lite"/>
    </source>
</evidence>
<feature type="compositionally biased region" description="Low complexity" evidence="1">
    <location>
        <begin position="651"/>
        <end position="662"/>
    </location>
</feature>
<feature type="compositionally biased region" description="Low complexity" evidence="1">
    <location>
        <begin position="189"/>
        <end position="198"/>
    </location>
</feature>
<feature type="compositionally biased region" description="Low complexity" evidence="1">
    <location>
        <begin position="131"/>
        <end position="145"/>
    </location>
</feature>
<feature type="region of interest" description="Disordered" evidence="1">
    <location>
        <begin position="365"/>
        <end position="426"/>
    </location>
</feature>
<feature type="compositionally biased region" description="Polar residues" evidence="1">
    <location>
        <begin position="576"/>
        <end position="602"/>
    </location>
</feature>
<dbReference type="RefSeq" id="XP_028479812.1">
    <property type="nucleotide sequence ID" value="XM_028615955.1"/>
</dbReference>
<feature type="region of interest" description="Disordered" evidence="1">
    <location>
        <begin position="102"/>
        <end position="158"/>
    </location>
</feature>
<keyword evidence="3" id="KW-1185">Reference proteome</keyword>
<feature type="region of interest" description="Disordered" evidence="1">
    <location>
        <begin position="638"/>
        <end position="855"/>
    </location>
</feature>
<sequence>MASVPRTVLHNTFLTLPASASDFDLMEDLPLPPEMVDWDSYTVSDYSDSPRIKGVGPSHPSVRFTLSDAELLGFSVPSPPVIPESESQQELREVIGGIFRRLEDGEHTEDETEESVPEAAGPSASTRESSHPSTPSAGSSPCSSFTDDDDDTPDSSIDAISTPYEMVFIPKGSIVLDKDLPSPDHLPSVLLPSSHLPPGGDDFPRDTPGMPIVISSNVVADQQVETTCDDTPAEPSVAKHLLECAPDNHVASPCESPRPEQDAFSLSPTSHALNAPHKRPRTQSASPPPSAMGKRPRHVSLPPTVPHLAPPLNGFSSITPEPSPVLPIETLAPIEQATSPQSVARPDGGVWQIISNTFVNCLPKASSSDLPPPSPELHATPVDCADDDQPATPKPVVNISIVEPHTPPSPPPSPGVDSGADGPGRCLSALTDLDCEQVSRDVSPNVSTPIDECEGSSVVQTMTPSPTPGLMPATLTKERSVRSAVEGFPFHTHFPTPTSPTEVNALELSITSSPLTSIRSSSEPPGSTQVTGEPLSSQTTVLSPSESARMGRASSAQPRSPAQALYLRTIIGSPDPTGTSASPPADISQTVETPAQHVSASQHEPAAPPVLAPARLKGGAGYNKKAELRDLQLAAESLFKGSRHEGRRSATRSSMATSSPPAVDTPTTVRILDTDTANLGQQVKKSPSAPTSQSPARSRPPTPVQPDSVPHLTRSVMAAVAASEASSPGSGAKEELPETSLWSSSSRVHGKKVKEAAEPVVHSAKHATKRGHDSTVRWGTTVVANISQPPKSKARSVSSRTASSVVRQVPNVREESPDPLALGPTSSEPGLESPPRKRARTLYEKPKRPDRSYCDEENDIIDSYFPLEDSEGHPTKDAATKCSNALVKAGYQRRSEGALQWRVRTIVWPEKRNAQ</sequence>
<feature type="compositionally biased region" description="Polar residues" evidence="1">
    <location>
        <begin position="525"/>
        <end position="546"/>
    </location>
</feature>
<feature type="region of interest" description="Disordered" evidence="1">
    <location>
        <begin position="189"/>
        <end position="208"/>
    </location>
</feature>
<evidence type="ECO:0000313" key="3">
    <source>
        <dbReference type="Proteomes" id="UP000279236"/>
    </source>
</evidence>
<feature type="compositionally biased region" description="Low complexity" evidence="1">
    <location>
        <begin position="415"/>
        <end position="424"/>
    </location>
</feature>
<evidence type="ECO:0000313" key="2">
    <source>
        <dbReference type="EMBL" id="RSH87604.1"/>
    </source>
</evidence>
<feature type="compositionally biased region" description="Basic and acidic residues" evidence="1">
    <location>
        <begin position="841"/>
        <end position="854"/>
    </location>
</feature>
<dbReference type="AlphaFoldDB" id="A0A427Y9C5"/>
<comment type="caution">
    <text evidence="2">The sequence shown here is derived from an EMBL/GenBank/DDBJ whole genome shotgun (WGS) entry which is preliminary data.</text>
</comment>
<dbReference type="GeneID" id="39584659"/>
<feature type="compositionally biased region" description="Pro residues" evidence="1">
    <location>
        <begin position="405"/>
        <end position="414"/>
    </location>
</feature>
<proteinExistence type="predicted"/>
<feature type="region of interest" description="Disordered" evidence="1">
    <location>
        <begin position="441"/>
        <end position="470"/>
    </location>
</feature>
<organism evidence="2 3">
    <name type="scientific">Apiotrichum porosum</name>
    <dbReference type="NCBI Taxonomy" id="105984"/>
    <lineage>
        <taxon>Eukaryota</taxon>
        <taxon>Fungi</taxon>
        <taxon>Dikarya</taxon>
        <taxon>Basidiomycota</taxon>
        <taxon>Agaricomycotina</taxon>
        <taxon>Tremellomycetes</taxon>
        <taxon>Trichosporonales</taxon>
        <taxon>Trichosporonaceae</taxon>
        <taxon>Apiotrichum</taxon>
    </lineage>
</organism>
<feature type="compositionally biased region" description="Polar residues" evidence="1">
    <location>
        <begin position="675"/>
        <end position="696"/>
    </location>
</feature>
<feature type="region of interest" description="Disordered" evidence="1">
    <location>
        <begin position="249"/>
        <end position="299"/>
    </location>
</feature>
<protein>
    <submittedName>
        <fullName evidence="2">Uncharacterized protein</fullName>
    </submittedName>
</protein>
<name>A0A427Y9C5_9TREE</name>
<feature type="compositionally biased region" description="Low complexity" evidence="1">
    <location>
        <begin position="715"/>
        <end position="731"/>
    </location>
</feature>
<feature type="compositionally biased region" description="Acidic residues" evidence="1">
    <location>
        <begin position="106"/>
        <end position="116"/>
    </location>
</feature>